<organism evidence="3 4">
    <name type="scientific">Acetoanaerobium pronyense</name>
    <dbReference type="NCBI Taxonomy" id="1482736"/>
    <lineage>
        <taxon>Bacteria</taxon>
        <taxon>Bacillati</taxon>
        <taxon>Bacillota</taxon>
        <taxon>Clostridia</taxon>
        <taxon>Peptostreptococcales</taxon>
        <taxon>Filifactoraceae</taxon>
        <taxon>Acetoanaerobium</taxon>
    </lineage>
</organism>
<dbReference type="Pfam" id="PF10925">
    <property type="entry name" value="DUF2680"/>
    <property type="match status" value="1"/>
</dbReference>
<comment type="caution">
    <text evidence="3">The sequence shown here is derived from an EMBL/GenBank/DDBJ whole genome shotgun (WGS) entry which is preliminary data.</text>
</comment>
<feature type="region of interest" description="Disordered" evidence="1">
    <location>
        <begin position="140"/>
        <end position="160"/>
    </location>
</feature>
<keyword evidence="4" id="KW-1185">Reference proteome</keyword>
<evidence type="ECO:0000313" key="3">
    <source>
        <dbReference type="EMBL" id="MBP2028908.1"/>
    </source>
</evidence>
<dbReference type="EMBL" id="JAGGLI010000047">
    <property type="protein sequence ID" value="MBP2028908.1"/>
    <property type="molecule type" value="Genomic_DNA"/>
</dbReference>
<reference evidence="3 4" key="1">
    <citation type="submission" date="2021-03" db="EMBL/GenBank/DDBJ databases">
        <title>Genomic Encyclopedia of Type Strains, Phase IV (KMG-IV): sequencing the most valuable type-strain genomes for metagenomic binning, comparative biology and taxonomic classification.</title>
        <authorList>
            <person name="Goeker M."/>
        </authorList>
    </citation>
    <scope>NUCLEOTIDE SEQUENCE [LARGE SCALE GENOMIC DNA]</scope>
    <source>
        <strain evidence="3 4">DSM 27512</strain>
    </source>
</reference>
<accession>A0ABS4KMA3</accession>
<proteinExistence type="predicted"/>
<dbReference type="InterPro" id="IPR024485">
    <property type="entry name" value="DUF2680"/>
</dbReference>
<gene>
    <name evidence="3" type="ORF">J2Z35_002746</name>
</gene>
<evidence type="ECO:0000256" key="1">
    <source>
        <dbReference type="SAM" id="MobiDB-lite"/>
    </source>
</evidence>
<feature type="chain" id="PRO_5046744604" description="DUF2680 domain-containing protein" evidence="2">
    <location>
        <begin position="21"/>
        <end position="160"/>
    </location>
</feature>
<dbReference type="Proteomes" id="UP001314903">
    <property type="component" value="Unassembled WGS sequence"/>
</dbReference>
<sequence>MKKIKNIALALGVTTLVASAGIGVYATEISSPAEILSRITGTSVESLYESKGSMKFGELAEKEGVSEEFRQEMLANKKAILDQRVAEGRITQEQADEIYKNMVENQGSCDGTGIHRGERNLGLGMGAGMGRGNGNGEKIGGGNGFGNGHMMQRNQRINNN</sequence>
<evidence type="ECO:0000256" key="2">
    <source>
        <dbReference type="SAM" id="SignalP"/>
    </source>
</evidence>
<evidence type="ECO:0008006" key="5">
    <source>
        <dbReference type="Google" id="ProtNLM"/>
    </source>
</evidence>
<evidence type="ECO:0000313" key="4">
    <source>
        <dbReference type="Proteomes" id="UP001314903"/>
    </source>
</evidence>
<protein>
    <recommendedName>
        <fullName evidence="5">DUF2680 domain-containing protein</fullName>
    </recommendedName>
</protein>
<name>A0ABS4KMA3_9FIRM</name>
<keyword evidence="2" id="KW-0732">Signal</keyword>
<dbReference type="RefSeq" id="WP_209661964.1">
    <property type="nucleotide sequence ID" value="NZ_JAGGLI010000047.1"/>
</dbReference>
<feature type="signal peptide" evidence="2">
    <location>
        <begin position="1"/>
        <end position="20"/>
    </location>
</feature>